<comment type="subcellular location">
    <subcellularLocation>
        <location evidence="6">Cell membrane</location>
        <topology evidence="6">Multi-pass membrane protein</topology>
    </subcellularLocation>
    <subcellularLocation>
        <location evidence="1">Membrane</location>
        <topology evidence="1">Multi-pass membrane protein</topology>
    </subcellularLocation>
</comment>
<feature type="transmembrane region" description="Helical" evidence="7">
    <location>
        <begin position="31"/>
        <end position="50"/>
    </location>
</feature>
<feature type="transmembrane region" description="Helical" evidence="7">
    <location>
        <begin position="62"/>
        <end position="85"/>
    </location>
</feature>
<dbReference type="InterPro" id="IPR024791">
    <property type="entry name" value="Cyt_c/ubiquinol_Oxase_su3"/>
</dbReference>
<evidence type="ECO:0000256" key="5">
    <source>
        <dbReference type="ARBA" id="ARBA00023136"/>
    </source>
</evidence>
<evidence type="ECO:0000256" key="2">
    <source>
        <dbReference type="ARBA" id="ARBA00010581"/>
    </source>
</evidence>
<evidence type="ECO:0000256" key="1">
    <source>
        <dbReference type="ARBA" id="ARBA00004141"/>
    </source>
</evidence>
<dbReference type="KEGG" id="ise:JBKA6_0602"/>
<evidence type="ECO:0000259" key="8">
    <source>
        <dbReference type="PROSITE" id="PS50253"/>
    </source>
</evidence>
<dbReference type="PANTHER" id="PTHR11403">
    <property type="entry name" value="CYTOCHROME C OXIDASE SUBUNIT III"/>
    <property type="match status" value="1"/>
</dbReference>
<dbReference type="InterPro" id="IPR035973">
    <property type="entry name" value="Cyt_c_oxidase_su3-like_sf"/>
</dbReference>
<name>A0A1J1DXM8_9FLAO</name>
<keyword evidence="10" id="KW-1185">Reference proteome</keyword>
<evidence type="ECO:0000256" key="7">
    <source>
        <dbReference type="SAM" id="Phobius"/>
    </source>
</evidence>
<organism evidence="9 10">
    <name type="scientific">Ichthyobacterium seriolicida</name>
    <dbReference type="NCBI Taxonomy" id="242600"/>
    <lineage>
        <taxon>Bacteria</taxon>
        <taxon>Pseudomonadati</taxon>
        <taxon>Bacteroidota</taxon>
        <taxon>Flavobacteriia</taxon>
        <taxon>Flavobacteriales</taxon>
        <taxon>Ichthyobacteriaceae</taxon>
        <taxon>Ichthyobacterium</taxon>
    </lineage>
</organism>
<dbReference type="SUPFAM" id="SSF81452">
    <property type="entry name" value="Cytochrome c oxidase subunit III-like"/>
    <property type="match status" value="1"/>
</dbReference>
<dbReference type="InterPro" id="IPR013833">
    <property type="entry name" value="Cyt_c_oxidase_su3_a-hlx"/>
</dbReference>
<dbReference type="GO" id="GO:0005886">
    <property type="term" value="C:plasma membrane"/>
    <property type="evidence" value="ECO:0007669"/>
    <property type="project" value="UniProtKB-SubCell"/>
</dbReference>
<dbReference type="PANTHER" id="PTHR11403:SF10">
    <property type="entry name" value="CYTOCHROME C OXIDASE"/>
    <property type="match status" value="1"/>
</dbReference>
<evidence type="ECO:0000256" key="4">
    <source>
        <dbReference type="ARBA" id="ARBA00022989"/>
    </source>
</evidence>
<dbReference type="Proteomes" id="UP000243197">
    <property type="component" value="Chromosome"/>
</dbReference>
<dbReference type="Gene3D" id="1.20.120.80">
    <property type="entry name" value="Cytochrome c oxidase, subunit III, four-helix bundle"/>
    <property type="match status" value="1"/>
</dbReference>
<dbReference type="GO" id="GO:0004129">
    <property type="term" value="F:cytochrome-c oxidase activity"/>
    <property type="evidence" value="ECO:0007669"/>
    <property type="project" value="InterPro"/>
</dbReference>
<gene>
    <name evidence="9" type="ORF">JBKA6_0602</name>
</gene>
<evidence type="ECO:0000256" key="3">
    <source>
        <dbReference type="ARBA" id="ARBA00022692"/>
    </source>
</evidence>
<accession>A0A1J1DXM8</accession>
<comment type="similarity">
    <text evidence="2 6">Belongs to the cytochrome c oxidase subunit 3 family.</text>
</comment>
<dbReference type="PROSITE" id="PS50253">
    <property type="entry name" value="COX3"/>
    <property type="match status" value="1"/>
</dbReference>
<dbReference type="GO" id="GO:0019646">
    <property type="term" value="P:aerobic electron transport chain"/>
    <property type="evidence" value="ECO:0007669"/>
    <property type="project" value="InterPro"/>
</dbReference>
<reference evidence="9 10" key="1">
    <citation type="submission" date="2014-03" db="EMBL/GenBank/DDBJ databases">
        <title>complete genome sequence of Flavobacteriaceae bacterium JBKA-6.</title>
        <authorList>
            <person name="Takano T."/>
            <person name="Nakamura Y."/>
            <person name="Takuma S."/>
            <person name="Yasuike M."/>
            <person name="Matsuyama T."/>
            <person name="Sakai T."/>
            <person name="Fujiwara A."/>
            <person name="Kimoto K."/>
            <person name="Fukuda Y."/>
            <person name="Kondo H."/>
            <person name="Hirono I."/>
            <person name="Nakayasu C."/>
        </authorList>
    </citation>
    <scope>NUCLEOTIDE SEQUENCE [LARGE SCALE GENOMIC DNA]</scope>
    <source>
        <strain evidence="9 10">JBKA-6</strain>
    </source>
</reference>
<dbReference type="EMBL" id="AP014564">
    <property type="protein sequence ID" value="BAV94615.1"/>
    <property type="molecule type" value="Genomic_DNA"/>
</dbReference>
<sequence length="169" mass="19120">MVSLTMTFAGLTSAVIVRREAEDWMSVRLPSAFYWSALVIVLSSLTIHISKKYAEKKEVSATNVYLLITLFLGILFFVLQFIGFGQLIDEGVYFTGENSNIAGSFIYIITILHLAHLVAGIISLLFMIINNLRGVYRDKGILGMSLGNIFWHFLGVLWLYLVSFFYFVI</sequence>
<dbReference type="AlphaFoldDB" id="A0A1J1DXM8"/>
<protein>
    <submittedName>
        <fullName evidence="9">Cytochrome c oxidase subunit III</fullName>
    </submittedName>
</protein>
<proteinExistence type="inferred from homology"/>
<keyword evidence="4 7" id="KW-1133">Transmembrane helix</keyword>
<feature type="transmembrane region" description="Helical" evidence="7">
    <location>
        <begin position="149"/>
        <end position="168"/>
    </location>
</feature>
<feature type="transmembrane region" description="Helical" evidence="7">
    <location>
        <begin position="105"/>
        <end position="129"/>
    </location>
</feature>
<keyword evidence="3 6" id="KW-0812">Transmembrane</keyword>
<evidence type="ECO:0000256" key="6">
    <source>
        <dbReference type="RuleBase" id="RU003376"/>
    </source>
</evidence>
<evidence type="ECO:0000313" key="10">
    <source>
        <dbReference type="Proteomes" id="UP000243197"/>
    </source>
</evidence>
<dbReference type="Pfam" id="PF00510">
    <property type="entry name" value="COX3"/>
    <property type="match status" value="1"/>
</dbReference>
<evidence type="ECO:0000313" key="9">
    <source>
        <dbReference type="EMBL" id="BAV94615.1"/>
    </source>
</evidence>
<feature type="domain" description="Heme-copper oxidase subunit III family profile" evidence="8">
    <location>
        <begin position="1"/>
        <end position="169"/>
    </location>
</feature>
<dbReference type="InterPro" id="IPR000298">
    <property type="entry name" value="Cyt_c_oxidase-like_su3"/>
</dbReference>
<keyword evidence="5 7" id="KW-0472">Membrane</keyword>